<dbReference type="AlphaFoldDB" id="A0AAE0YRQ2"/>
<name>A0AAE0YRQ2_9GAST</name>
<organism evidence="1 2">
    <name type="scientific">Elysia crispata</name>
    <name type="common">lettuce slug</name>
    <dbReference type="NCBI Taxonomy" id="231223"/>
    <lineage>
        <taxon>Eukaryota</taxon>
        <taxon>Metazoa</taxon>
        <taxon>Spiralia</taxon>
        <taxon>Lophotrochozoa</taxon>
        <taxon>Mollusca</taxon>
        <taxon>Gastropoda</taxon>
        <taxon>Heterobranchia</taxon>
        <taxon>Euthyneura</taxon>
        <taxon>Panpulmonata</taxon>
        <taxon>Sacoglossa</taxon>
        <taxon>Placobranchoidea</taxon>
        <taxon>Plakobranchidae</taxon>
        <taxon>Elysia</taxon>
    </lineage>
</organism>
<evidence type="ECO:0000313" key="1">
    <source>
        <dbReference type="EMBL" id="KAK3754051.1"/>
    </source>
</evidence>
<evidence type="ECO:0000313" key="2">
    <source>
        <dbReference type="Proteomes" id="UP001283361"/>
    </source>
</evidence>
<accession>A0AAE0YRQ2</accession>
<dbReference type="Proteomes" id="UP001283361">
    <property type="component" value="Unassembled WGS sequence"/>
</dbReference>
<gene>
    <name evidence="1" type="ORF">RRG08_024129</name>
</gene>
<keyword evidence="2" id="KW-1185">Reference proteome</keyword>
<dbReference type="EMBL" id="JAWDGP010005686">
    <property type="protein sequence ID" value="KAK3754051.1"/>
    <property type="molecule type" value="Genomic_DNA"/>
</dbReference>
<reference evidence="1" key="1">
    <citation type="journal article" date="2023" name="G3 (Bethesda)">
        <title>A reference genome for the long-term kleptoplast-retaining sea slug Elysia crispata morphotype clarki.</title>
        <authorList>
            <person name="Eastman K.E."/>
            <person name="Pendleton A.L."/>
            <person name="Shaikh M.A."/>
            <person name="Suttiyut T."/>
            <person name="Ogas R."/>
            <person name="Tomko P."/>
            <person name="Gavelis G."/>
            <person name="Widhalm J.R."/>
            <person name="Wisecaver J.H."/>
        </authorList>
    </citation>
    <scope>NUCLEOTIDE SEQUENCE</scope>
    <source>
        <strain evidence="1">ECLA1</strain>
    </source>
</reference>
<proteinExistence type="predicted"/>
<protein>
    <submittedName>
        <fullName evidence="1">Uncharacterized protein</fullName>
    </submittedName>
</protein>
<comment type="caution">
    <text evidence="1">The sequence shown here is derived from an EMBL/GenBank/DDBJ whole genome shotgun (WGS) entry which is preliminary data.</text>
</comment>
<sequence length="92" mass="10491">MIGKIIQGVYIASWYFERAAHRVGKSLAVTQVLRDPTLRHLFNKFYISCCEEHIAHKFFESLLIHVTVKMALIAKAHQIPVSLCQQTTLALP</sequence>